<sequence length="193" mass="21486">MQRVTGEEVWAAYPVPEKLQSIEFRSNAVPEYRLLSGISRLDVSELIRQRTYATSYQAVTRVILLGAKFLQNNALCLKPAQNGTSASAMIFNTGFPEFGLITAPQYVPRSRWDMTPPPGEVGGGAMRAYQFSAFMYIDHIIVLAGLQTSLKDDQESIGMRISGLQRSDLGPPKIGSRAHKDRIVETMRLSKDF</sequence>
<protein>
    <submittedName>
        <fullName evidence="1">Uncharacterized protein</fullName>
    </submittedName>
</protein>
<reference evidence="2" key="2">
    <citation type="submission" date="2017-12" db="EMBL/GenBank/DDBJ databases">
        <title>Genome Sequencing Reveals a Rich Biosynthetic Potential.</title>
        <authorList>
            <person name="Bertrand R.L."/>
            <person name="Abdel-Hameed M.E."/>
            <person name="Sorensen J.L."/>
        </authorList>
    </citation>
    <scope>NUCLEOTIDE SEQUENCE</scope>
</reference>
<name>A0A1Z1C4Q0_CLAUC</name>
<evidence type="ECO:0000313" key="2">
    <source>
        <dbReference type="EMBL" id="AUW30759.1"/>
    </source>
</evidence>
<proteinExistence type="predicted"/>
<organism evidence="1">
    <name type="scientific">Cladonia uncialis subsp. uncialis</name>
    <dbReference type="NCBI Taxonomy" id="180999"/>
    <lineage>
        <taxon>Eukaryota</taxon>
        <taxon>Fungi</taxon>
        <taxon>Dikarya</taxon>
        <taxon>Ascomycota</taxon>
        <taxon>Pezizomycotina</taxon>
        <taxon>Lecanoromycetes</taxon>
        <taxon>OSLEUM clade</taxon>
        <taxon>Lecanoromycetidae</taxon>
        <taxon>Lecanorales</taxon>
        <taxon>Lecanorineae</taxon>
        <taxon>Cladoniaceae</taxon>
        <taxon>Cladonia</taxon>
    </lineage>
</organism>
<dbReference type="EMBL" id="MG777472">
    <property type="protein sequence ID" value="AUW30759.1"/>
    <property type="molecule type" value="Genomic_DNA"/>
</dbReference>
<dbReference type="EMBL" id="KX264281">
    <property type="protein sequence ID" value="ANM86616.1"/>
    <property type="molecule type" value="Genomic_DNA"/>
</dbReference>
<accession>A0A1Z1C4Q0</accession>
<evidence type="ECO:0000313" key="1">
    <source>
        <dbReference type="EMBL" id="ANM86616.1"/>
    </source>
</evidence>
<dbReference type="AlphaFoldDB" id="A0A1Z1C4Q0"/>
<reference evidence="1" key="1">
    <citation type="submission" date="2016-05" db="EMBL/GenBank/DDBJ databases">
        <title>Lichen genome sequencing reveals its rich biosynthetic potential.</title>
        <authorList>
            <person name="Bertrand R.L."/>
            <person name="Abdel-Hameed M."/>
            <person name="Sorensen J.L."/>
        </authorList>
    </citation>
    <scope>NUCLEOTIDE SEQUENCE</scope>
</reference>